<name>A0A401RX64_CHIPU</name>
<dbReference type="PANTHER" id="PTHR14186">
    <property type="entry name" value="INSULIN-LIKE GROWTH FACTOR BINDING PROTEIN-RELATED"/>
    <property type="match status" value="1"/>
</dbReference>
<dbReference type="Proteomes" id="UP000287033">
    <property type="component" value="Unassembled WGS sequence"/>
</dbReference>
<dbReference type="InterPro" id="IPR011390">
    <property type="entry name" value="IGFBP_rP_mac25"/>
</dbReference>
<evidence type="ECO:0000256" key="2">
    <source>
        <dbReference type="ARBA" id="ARBA00022525"/>
    </source>
</evidence>
<evidence type="ECO:0000256" key="3">
    <source>
        <dbReference type="ARBA" id="ARBA00022729"/>
    </source>
</evidence>
<dbReference type="PANTHER" id="PTHR14186:SF20">
    <property type="entry name" value="CYSTEINE-RICH MOTOR NEURON 1 PROTEIN-LIKE"/>
    <property type="match status" value="1"/>
</dbReference>
<dbReference type="PROSITE" id="PS51323">
    <property type="entry name" value="IGFBP_N_2"/>
    <property type="match status" value="1"/>
</dbReference>
<dbReference type="AlphaFoldDB" id="A0A401RX64"/>
<dbReference type="Pfam" id="PF00219">
    <property type="entry name" value="IGFBP"/>
    <property type="match status" value="1"/>
</dbReference>
<keyword evidence="3" id="KW-0732">Signal</keyword>
<comment type="caution">
    <text evidence="6">The sequence shown here is derived from an EMBL/GenBank/DDBJ whole genome shotgun (WGS) entry which is preliminary data.</text>
</comment>
<dbReference type="SUPFAM" id="SSF57184">
    <property type="entry name" value="Growth factor receptor domain"/>
    <property type="match status" value="1"/>
</dbReference>
<dbReference type="OrthoDB" id="5976811at2759"/>
<dbReference type="SMART" id="SM00121">
    <property type="entry name" value="IB"/>
    <property type="match status" value="1"/>
</dbReference>
<comment type="subcellular location">
    <subcellularLocation>
        <location evidence="1">Secreted</location>
    </subcellularLocation>
</comment>
<evidence type="ECO:0000313" key="6">
    <source>
        <dbReference type="EMBL" id="GCC22737.1"/>
    </source>
</evidence>
<keyword evidence="4" id="KW-1015">Disulfide bond</keyword>
<sequence length="140" mass="15064">MSNRSRLSQGVKAKEKQCETKMVPSGIYLAAKLLAAVHLLQLFAQSGRALVCLPCEESKCEEPRNCPGSIVMDFCGCCSACARQKNESCGGVYGLYGTCDRGLRCVIRPPFNGDSITGYQVGLCEGSSEISADFFSLSLF</sequence>
<evidence type="ECO:0000313" key="7">
    <source>
        <dbReference type="Proteomes" id="UP000287033"/>
    </source>
</evidence>
<keyword evidence="2" id="KW-0964">Secreted</keyword>
<feature type="domain" description="IGFBP N-terminal" evidence="5">
    <location>
        <begin position="48"/>
        <end position="127"/>
    </location>
</feature>
<organism evidence="6 7">
    <name type="scientific">Chiloscyllium punctatum</name>
    <name type="common">Brownbanded bambooshark</name>
    <name type="synonym">Hemiscyllium punctatum</name>
    <dbReference type="NCBI Taxonomy" id="137246"/>
    <lineage>
        <taxon>Eukaryota</taxon>
        <taxon>Metazoa</taxon>
        <taxon>Chordata</taxon>
        <taxon>Craniata</taxon>
        <taxon>Vertebrata</taxon>
        <taxon>Chondrichthyes</taxon>
        <taxon>Elasmobranchii</taxon>
        <taxon>Galeomorphii</taxon>
        <taxon>Galeoidea</taxon>
        <taxon>Orectolobiformes</taxon>
        <taxon>Hemiscylliidae</taxon>
        <taxon>Chiloscyllium</taxon>
    </lineage>
</organism>
<evidence type="ECO:0000256" key="4">
    <source>
        <dbReference type="ARBA" id="ARBA00023157"/>
    </source>
</evidence>
<dbReference type="EMBL" id="BEZZ01000016">
    <property type="protein sequence ID" value="GCC22737.1"/>
    <property type="molecule type" value="Genomic_DNA"/>
</dbReference>
<reference evidence="6 7" key="1">
    <citation type="journal article" date="2018" name="Nat. Ecol. Evol.">
        <title>Shark genomes provide insights into elasmobranch evolution and the origin of vertebrates.</title>
        <authorList>
            <person name="Hara Y"/>
            <person name="Yamaguchi K"/>
            <person name="Onimaru K"/>
            <person name="Kadota M"/>
            <person name="Koyanagi M"/>
            <person name="Keeley SD"/>
            <person name="Tatsumi K"/>
            <person name="Tanaka K"/>
            <person name="Motone F"/>
            <person name="Kageyama Y"/>
            <person name="Nozu R"/>
            <person name="Adachi N"/>
            <person name="Nishimura O"/>
            <person name="Nakagawa R"/>
            <person name="Tanegashima C"/>
            <person name="Kiyatake I"/>
            <person name="Matsumoto R"/>
            <person name="Murakumo K"/>
            <person name="Nishida K"/>
            <person name="Terakita A"/>
            <person name="Kuratani S"/>
            <person name="Sato K"/>
            <person name="Hyodo S Kuraku.S."/>
        </authorList>
    </citation>
    <scope>NUCLEOTIDE SEQUENCE [LARGE SCALE GENOMIC DNA]</scope>
</reference>
<dbReference type="Gene3D" id="4.10.40.20">
    <property type="match status" value="1"/>
</dbReference>
<dbReference type="GO" id="GO:0005520">
    <property type="term" value="F:insulin-like growth factor binding"/>
    <property type="evidence" value="ECO:0007669"/>
    <property type="project" value="InterPro"/>
</dbReference>
<accession>A0A401RX64</accession>
<evidence type="ECO:0000256" key="1">
    <source>
        <dbReference type="ARBA" id="ARBA00004613"/>
    </source>
</evidence>
<proteinExistence type="predicted"/>
<evidence type="ECO:0000259" key="5">
    <source>
        <dbReference type="PROSITE" id="PS51323"/>
    </source>
</evidence>
<dbReference type="GO" id="GO:0005576">
    <property type="term" value="C:extracellular region"/>
    <property type="evidence" value="ECO:0007669"/>
    <property type="project" value="UniProtKB-SubCell"/>
</dbReference>
<keyword evidence="7" id="KW-1185">Reference proteome</keyword>
<dbReference type="GO" id="GO:0009966">
    <property type="term" value="P:regulation of signal transduction"/>
    <property type="evidence" value="ECO:0007669"/>
    <property type="project" value="TreeGrafter"/>
</dbReference>
<dbReference type="OMA" id="DECAKQV"/>
<dbReference type="InterPro" id="IPR000867">
    <property type="entry name" value="IGFBP-like"/>
</dbReference>
<dbReference type="InterPro" id="IPR009030">
    <property type="entry name" value="Growth_fac_rcpt_cys_sf"/>
</dbReference>
<protein>
    <recommendedName>
        <fullName evidence="5">IGFBP N-terminal domain-containing protein</fullName>
    </recommendedName>
</protein>
<gene>
    <name evidence="6" type="ORF">chiPu_0001126</name>
</gene>
<dbReference type="GO" id="GO:0001558">
    <property type="term" value="P:regulation of cell growth"/>
    <property type="evidence" value="ECO:0007669"/>
    <property type="project" value="InterPro"/>
</dbReference>
<dbReference type="STRING" id="137246.A0A401RX64"/>